<dbReference type="Gene3D" id="3.60.110.10">
    <property type="entry name" value="Carbon-nitrogen hydrolase"/>
    <property type="match status" value="1"/>
</dbReference>
<dbReference type="Pfam" id="PF00795">
    <property type="entry name" value="CN_hydrolase"/>
    <property type="match status" value="1"/>
</dbReference>
<proteinExistence type="predicted"/>
<feature type="domain" description="CN hydrolase" evidence="1">
    <location>
        <begin position="1"/>
        <end position="131"/>
    </location>
</feature>
<dbReference type="PROSITE" id="PS01227">
    <property type="entry name" value="UPF0012"/>
    <property type="match status" value="1"/>
</dbReference>
<dbReference type="SUPFAM" id="SSF56317">
    <property type="entry name" value="Carbon-nitrogen hydrolase"/>
    <property type="match status" value="1"/>
</dbReference>
<dbReference type="PROSITE" id="PS50263">
    <property type="entry name" value="CN_HYDROLASE"/>
    <property type="match status" value="1"/>
</dbReference>
<dbReference type="AlphaFoldDB" id="D6PKD4"/>
<dbReference type="EMBL" id="GU943123">
    <property type="protein sequence ID" value="ADD96185.1"/>
    <property type="molecule type" value="Genomic_DNA"/>
</dbReference>
<evidence type="ECO:0000313" key="2">
    <source>
        <dbReference type="EMBL" id="ADD96185.1"/>
    </source>
</evidence>
<sequence>MFATGFCLDPESTTKNEPQRTELFLSDLAREMESWVIGGMTYPAKEIGKAYNTAVTFDPNGQSISVYKKIHPIPILAEDKVHLEGRTIENLSIGSFNVTPAICYDLRFPELFRSALHSGTIFCCVRLLAKE</sequence>
<dbReference type="InterPro" id="IPR001110">
    <property type="entry name" value="UPF0012_CS"/>
</dbReference>
<dbReference type="InterPro" id="IPR036526">
    <property type="entry name" value="C-N_Hydrolase_sf"/>
</dbReference>
<protein>
    <recommendedName>
        <fullName evidence="1">CN hydrolase domain-containing protein</fullName>
    </recommendedName>
</protein>
<accession>D6PKD4</accession>
<dbReference type="PANTHER" id="PTHR23088:SF27">
    <property type="entry name" value="DEAMINATED GLUTATHIONE AMIDASE"/>
    <property type="match status" value="1"/>
</dbReference>
<dbReference type="InterPro" id="IPR003010">
    <property type="entry name" value="C-N_Hydrolase"/>
</dbReference>
<name>D6PKD4_9ZZZZ</name>
<dbReference type="PANTHER" id="PTHR23088">
    <property type="entry name" value="NITRILASE-RELATED"/>
    <property type="match status" value="1"/>
</dbReference>
<reference evidence="2" key="1">
    <citation type="journal article" date="2010" name="ISME J.">
        <title>Metagenome of the Mediterranean deep chlorophyll maximum studied by direct and fosmid library 454 pyrosequencing.</title>
        <authorList>
            <person name="Ghai R."/>
            <person name="Martin-Cuadrado A.B."/>
            <person name="Molto A.G."/>
            <person name="Heredia I.G."/>
            <person name="Cabrera R."/>
            <person name="Martin J."/>
            <person name="Verdu M."/>
            <person name="Deschamps P."/>
            <person name="Moreira D."/>
            <person name="Lopez-Garcia P."/>
            <person name="Mira A."/>
            <person name="Rodriguez-Valera F."/>
        </authorList>
    </citation>
    <scope>NUCLEOTIDE SEQUENCE</scope>
</reference>
<organism evidence="2">
    <name type="scientific">uncultured organism MedDCM-OCT-S05-C187</name>
    <dbReference type="NCBI Taxonomy" id="743622"/>
    <lineage>
        <taxon>unclassified sequences</taxon>
        <taxon>environmental samples</taxon>
    </lineage>
</organism>
<evidence type="ECO:0000259" key="1">
    <source>
        <dbReference type="PROSITE" id="PS50263"/>
    </source>
</evidence>